<dbReference type="PROSITE" id="PS00893">
    <property type="entry name" value="NUDIX_BOX"/>
    <property type="match status" value="1"/>
</dbReference>
<proteinExistence type="inferred from homology"/>
<dbReference type="Gene3D" id="1.10.10.10">
    <property type="entry name" value="Winged helix-like DNA-binding domain superfamily/Winged helix DNA-binding domain"/>
    <property type="match status" value="1"/>
</dbReference>
<dbReference type="InterPro" id="IPR020084">
    <property type="entry name" value="NUDIX_hydrolase_CS"/>
</dbReference>
<evidence type="ECO:0000256" key="1">
    <source>
        <dbReference type="ARBA" id="ARBA00005582"/>
    </source>
</evidence>
<dbReference type="InterPro" id="IPR000086">
    <property type="entry name" value="NUDIX_hydrolase_dom"/>
</dbReference>
<dbReference type="InterPro" id="IPR020476">
    <property type="entry name" value="Nudix_hydrolase"/>
</dbReference>
<keyword evidence="2 3" id="KW-0378">Hydrolase</keyword>
<dbReference type="EMBL" id="JACXIZ010000013">
    <property type="protein sequence ID" value="MBD2845057.1"/>
    <property type="molecule type" value="Genomic_DNA"/>
</dbReference>
<organism evidence="5 6">
    <name type="scientific">Paenibacillus sabuli</name>
    <dbReference type="NCBI Taxonomy" id="2772509"/>
    <lineage>
        <taxon>Bacteria</taxon>
        <taxon>Bacillati</taxon>
        <taxon>Bacillota</taxon>
        <taxon>Bacilli</taxon>
        <taxon>Bacillales</taxon>
        <taxon>Paenibacillaceae</taxon>
        <taxon>Paenibacillus</taxon>
    </lineage>
</organism>
<dbReference type="PANTHER" id="PTHR43736">
    <property type="entry name" value="ADP-RIBOSE PYROPHOSPHATASE"/>
    <property type="match status" value="1"/>
</dbReference>
<comment type="caution">
    <text evidence="5">The sequence shown here is derived from an EMBL/GenBank/DDBJ whole genome shotgun (WGS) entry which is preliminary data.</text>
</comment>
<dbReference type="Pfam" id="PF00293">
    <property type="entry name" value="NUDIX"/>
    <property type="match status" value="1"/>
</dbReference>
<dbReference type="Proteomes" id="UP000621560">
    <property type="component" value="Unassembled WGS sequence"/>
</dbReference>
<accession>A0A927GRU9</accession>
<evidence type="ECO:0000256" key="2">
    <source>
        <dbReference type="ARBA" id="ARBA00022801"/>
    </source>
</evidence>
<dbReference type="SUPFAM" id="SSF55811">
    <property type="entry name" value="Nudix"/>
    <property type="match status" value="1"/>
</dbReference>
<gene>
    <name evidence="5" type="ORF">IDH44_07630</name>
</gene>
<dbReference type="InterPro" id="IPR015797">
    <property type="entry name" value="NUDIX_hydrolase-like_dom_sf"/>
</dbReference>
<sequence length="260" mass="29783">MLMDRERTAAEVGYTAGHYRTPDGAPTDIVIFTITSEARSSAKKALPERKLQVMLIRRKVWPFEGKWALPGGFCQEKESMEACARRELEEETGVTGVPMTYLGVYSEPGRDPRGWIISHVYVALVQQEMLAGRRAADDAADVRLVPVREALEMELAFDHRDILRDALEQIRAQMLTTTVARAFLPERFTIGELYQVIRTVVPEFEESNFIRKITATQRREGIIEEVRDADGHLQTTQRYSQRAAQLYRFTGWTPELSLYR</sequence>
<reference evidence="5" key="1">
    <citation type="submission" date="2020-09" db="EMBL/GenBank/DDBJ databases">
        <title>A novel bacterium of genus Paenibacillus, isolated from South China Sea.</title>
        <authorList>
            <person name="Huang H."/>
            <person name="Mo K."/>
            <person name="Hu Y."/>
        </authorList>
    </citation>
    <scope>NUCLEOTIDE SEQUENCE</scope>
    <source>
        <strain evidence="5">IB182496</strain>
    </source>
</reference>
<dbReference type="SUPFAM" id="SSF46785">
    <property type="entry name" value="Winged helix' DNA-binding domain"/>
    <property type="match status" value="1"/>
</dbReference>
<comment type="similarity">
    <text evidence="1 3">Belongs to the Nudix hydrolase family.</text>
</comment>
<feature type="domain" description="Nudix hydrolase" evidence="4">
    <location>
        <begin position="22"/>
        <end position="167"/>
    </location>
</feature>
<name>A0A927GRU9_9BACL</name>
<keyword evidence="6" id="KW-1185">Reference proteome</keyword>
<dbReference type="InterPro" id="IPR036390">
    <property type="entry name" value="WH_DNA-bd_sf"/>
</dbReference>
<dbReference type="InterPro" id="IPR036388">
    <property type="entry name" value="WH-like_DNA-bd_sf"/>
</dbReference>
<evidence type="ECO:0000313" key="5">
    <source>
        <dbReference type="EMBL" id="MBD2845057.1"/>
    </source>
</evidence>
<dbReference type="GO" id="GO:0016787">
    <property type="term" value="F:hydrolase activity"/>
    <property type="evidence" value="ECO:0007669"/>
    <property type="project" value="UniProtKB-KW"/>
</dbReference>
<evidence type="ECO:0000259" key="4">
    <source>
        <dbReference type="PROSITE" id="PS51462"/>
    </source>
</evidence>
<dbReference type="PANTHER" id="PTHR43736:SF1">
    <property type="entry name" value="DIHYDRONEOPTERIN TRIPHOSPHATE DIPHOSPHATASE"/>
    <property type="match status" value="1"/>
</dbReference>
<dbReference type="PRINTS" id="PR00502">
    <property type="entry name" value="NUDIXFAMILY"/>
</dbReference>
<evidence type="ECO:0000313" key="6">
    <source>
        <dbReference type="Proteomes" id="UP000621560"/>
    </source>
</evidence>
<evidence type="ECO:0000256" key="3">
    <source>
        <dbReference type="RuleBase" id="RU003476"/>
    </source>
</evidence>
<dbReference type="CDD" id="cd18873">
    <property type="entry name" value="NUDIX_NadM_like"/>
    <property type="match status" value="1"/>
</dbReference>
<dbReference type="PROSITE" id="PS51462">
    <property type="entry name" value="NUDIX"/>
    <property type="match status" value="1"/>
</dbReference>
<dbReference type="Gene3D" id="3.90.79.10">
    <property type="entry name" value="Nucleoside Triphosphate Pyrophosphohydrolase"/>
    <property type="match status" value="1"/>
</dbReference>
<protein>
    <submittedName>
        <fullName evidence="5">NUDIX hydrolase</fullName>
    </submittedName>
</protein>
<dbReference type="AlphaFoldDB" id="A0A927GRU9"/>